<evidence type="ECO:0000313" key="2">
    <source>
        <dbReference type="EMBL" id="MUN29278.1"/>
    </source>
</evidence>
<dbReference type="AlphaFoldDB" id="A0A6A9QNG3"/>
<reference evidence="2 3" key="1">
    <citation type="submission" date="2019-10" db="EMBL/GenBank/DDBJ databases">
        <title>Sequencing and Assembly of Multiple Reported Metal-Biooxidizing Members of the Extremely Thermoacidophilic Archaeal Family Sulfolobaceae.</title>
        <authorList>
            <person name="Counts J.A."/>
            <person name="Kelly R.M."/>
        </authorList>
    </citation>
    <scope>NUCLEOTIDE SEQUENCE [LARGE SCALE GENOMIC DNA]</scope>
    <source>
        <strain evidence="2 3">DSM 6482</strain>
    </source>
</reference>
<organism evidence="2 3">
    <name type="scientific">Sulfuracidifex metallicus DSM 6482 = JCM 9184</name>
    <dbReference type="NCBI Taxonomy" id="523847"/>
    <lineage>
        <taxon>Archaea</taxon>
        <taxon>Thermoproteota</taxon>
        <taxon>Thermoprotei</taxon>
        <taxon>Sulfolobales</taxon>
        <taxon>Sulfolobaceae</taxon>
        <taxon>Sulfuracidifex</taxon>
    </lineage>
</organism>
<comment type="caution">
    <text evidence="2">The sequence shown here is derived from an EMBL/GenBank/DDBJ whole genome shotgun (WGS) entry which is preliminary data.</text>
</comment>
<dbReference type="EMBL" id="WGGD01000005">
    <property type="protein sequence ID" value="MUN29278.1"/>
    <property type="molecule type" value="Genomic_DNA"/>
</dbReference>
<accession>A0A6A9QNG3</accession>
<proteinExistence type="predicted"/>
<feature type="domain" description="DUF5751" evidence="1">
    <location>
        <begin position="16"/>
        <end position="133"/>
    </location>
</feature>
<keyword evidence="3" id="KW-1185">Reference proteome</keyword>
<dbReference type="Proteomes" id="UP000470772">
    <property type="component" value="Unassembled WGS sequence"/>
</dbReference>
<evidence type="ECO:0000313" key="3">
    <source>
        <dbReference type="Proteomes" id="UP000470772"/>
    </source>
</evidence>
<sequence>MFDYSFMSITYRPIIVISSTRPENIPDLIKYVFRSSRASSGKKVYLHFITDIPFHEFTSYAREPLLDNIDLGVEIFTWKEDEIEKMMKVIQEEFSDNVGIIFYCDEEKRNIIKKISQSIPNSYKVNLVKDMCK</sequence>
<dbReference type="Pfam" id="PF19025">
    <property type="entry name" value="DUF5751"/>
    <property type="match status" value="1"/>
</dbReference>
<name>A0A6A9QNG3_SULME</name>
<dbReference type="Gene3D" id="3.40.50.11100">
    <property type="match status" value="1"/>
</dbReference>
<gene>
    <name evidence="2" type="ORF">GC250_07485</name>
</gene>
<protein>
    <recommendedName>
        <fullName evidence="1">DUF5751 domain-containing protein</fullName>
    </recommendedName>
</protein>
<dbReference type="InterPro" id="IPR043963">
    <property type="entry name" value="DUF5751"/>
</dbReference>
<evidence type="ECO:0000259" key="1">
    <source>
        <dbReference type="Pfam" id="PF19025"/>
    </source>
</evidence>